<reference evidence="1" key="1">
    <citation type="submission" date="2022-10" db="EMBL/GenBank/DDBJ databases">
        <title>The complete genomes of actinobacterial strains from the NBC collection.</title>
        <authorList>
            <person name="Joergensen T.S."/>
            <person name="Alvarez Arevalo M."/>
            <person name="Sterndorff E.B."/>
            <person name="Faurdal D."/>
            <person name="Vuksanovic O."/>
            <person name="Mourched A.-S."/>
            <person name="Charusanti P."/>
            <person name="Shaw S."/>
            <person name="Blin K."/>
            <person name="Weber T."/>
        </authorList>
    </citation>
    <scope>NUCLEOTIDE SEQUENCE</scope>
    <source>
        <strain evidence="1">NBC 01771</strain>
    </source>
</reference>
<evidence type="ECO:0000313" key="1">
    <source>
        <dbReference type="EMBL" id="WSC00037.1"/>
    </source>
</evidence>
<sequence length="62" mass="7086">MENKPMGEWTNPRYAEVVTRYRTAKSAAGEPTRRKGWSKRPYGDPFVIVVDPATLTPYKTGR</sequence>
<accession>A0ACD4ZSI9</accession>
<dbReference type="EMBL" id="CP109109">
    <property type="protein sequence ID" value="WSC00037.1"/>
    <property type="molecule type" value="Genomic_DNA"/>
</dbReference>
<proteinExistence type="predicted"/>
<gene>
    <name evidence="1" type="ORF">OG835_25630</name>
</gene>
<dbReference type="Proteomes" id="UP001348369">
    <property type="component" value="Chromosome"/>
</dbReference>
<evidence type="ECO:0000313" key="2">
    <source>
        <dbReference type="Proteomes" id="UP001348369"/>
    </source>
</evidence>
<organism evidence="1 2">
    <name type="scientific">Streptomyces scopuliridis</name>
    <dbReference type="NCBI Taxonomy" id="452529"/>
    <lineage>
        <taxon>Bacteria</taxon>
        <taxon>Bacillati</taxon>
        <taxon>Actinomycetota</taxon>
        <taxon>Actinomycetes</taxon>
        <taxon>Kitasatosporales</taxon>
        <taxon>Streptomycetaceae</taxon>
        <taxon>Streptomyces</taxon>
    </lineage>
</organism>
<name>A0ACD4ZSI9_9ACTN</name>
<keyword evidence="2" id="KW-1185">Reference proteome</keyword>
<protein>
    <submittedName>
        <fullName evidence="1">Uncharacterized protein</fullName>
    </submittedName>
</protein>